<dbReference type="AlphaFoldDB" id="A0A1F6WWH5"/>
<dbReference type="STRING" id="1801774.A3A05_00445"/>
<comment type="caution">
    <text evidence="1">The sequence shown here is derived from an EMBL/GenBank/DDBJ whole genome shotgun (WGS) entry which is preliminary data.</text>
</comment>
<reference evidence="1 2" key="1">
    <citation type="journal article" date="2016" name="Nat. Commun.">
        <title>Thousands of microbial genomes shed light on interconnected biogeochemical processes in an aquifer system.</title>
        <authorList>
            <person name="Anantharaman K."/>
            <person name="Brown C.T."/>
            <person name="Hug L.A."/>
            <person name="Sharon I."/>
            <person name="Castelle C.J."/>
            <person name="Probst A.J."/>
            <person name="Thomas B.C."/>
            <person name="Singh A."/>
            <person name="Wilkins M.J."/>
            <person name="Karaoz U."/>
            <person name="Brodie E.L."/>
            <person name="Williams K.H."/>
            <person name="Hubbard S.S."/>
            <person name="Banfield J.F."/>
        </authorList>
    </citation>
    <scope>NUCLEOTIDE SEQUENCE [LARGE SCALE GENOMIC DNA]</scope>
</reference>
<proteinExistence type="predicted"/>
<name>A0A1F6WWH5_9BACT</name>
<organism evidence="1 2">
    <name type="scientific">Candidatus Nomurabacteria bacterium RIFCSPLOWO2_01_FULL_41_12</name>
    <dbReference type="NCBI Taxonomy" id="1801774"/>
    <lineage>
        <taxon>Bacteria</taxon>
        <taxon>Candidatus Nomuraibacteriota</taxon>
    </lineage>
</organism>
<evidence type="ECO:0000313" key="2">
    <source>
        <dbReference type="Proteomes" id="UP000176187"/>
    </source>
</evidence>
<gene>
    <name evidence="1" type="ORF">A3A05_00445</name>
</gene>
<dbReference type="Proteomes" id="UP000176187">
    <property type="component" value="Unassembled WGS sequence"/>
</dbReference>
<protein>
    <submittedName>
        <fullName evidence="1">Uncharacterized protein</fullName>
    </submittedName>
</protein>
<sequence length="92" mass="10127">MDAILQIPIRIIKEQELVIGPLAWDEAKKVSGLTIDQSHGSASFSEDGKDVVNRLVAQYERIFGKASHAVCHDAVRDILSGMKPEEVPESLK</sequence>
<accession>A0A1F6WWH5</accession>
<dbReference type="EMBL" id="MFUY01000011">
    <property type="protein sequence ID" value="OGI86222.1"/>
    <property type="molecule type" value="Genomic_DNA"/>
</dbReference>
<evidence type="ECO:0000313" key="1">
    <source>
        <dbReference type="EMBL" id="OGI86222.1"/>
    </source>
</evidence>